<dbReference type="InterPro" id="IPR012340">
    <property type="entry name" value="NA-bd_OB-fold"/>
</dbReference>
<dbReference type="EMBL" id="UINC01024435">
    <property type="protein sequence ID" value="SVA98050.1"/>
    <property type="molecule type" value="Genomic_DNA"/>
</dbReference>
<dbReference type="GO" id="GO:0005524">
    <property type="term" value="F:ATP binding"/>
    <property type="evidence" value="ECO:0007669"/>
    <property type="project" value="InterPro"/>
</dbReference>
<dbReference type="GO" id="GO:0006281">
    <property type="term" value="P:DNA repair"/>
    <property type="evidence" value="ECO:0007669"/>
    <property type="project" value="InterPro"/>
</dbReference>
<gene>
    <name evidence="2" type="ORF">METZ01_LOCUS150904</name>
</gene>
<feature type="domain" description="ATP-dependent DNA ligase family profile" evidence="1">
    <location>
        <begin position="49"/>
        <end position="219"/>
    </location>
</feature>
<dbReference type="GO" id="GO:0003910">
    <property type="term" value="F:DNA ligase (ATP) activity"/>
    <property type="evidence" value="ECO:0007669"/>
    <property type="project" value="InterPro"/>
</dbReference>
<reference evidence="2" key="1">
    <citation type="submission" date="2018-05" db="EMBL/GenBank/DDBJ databases">
        <authorList>
            <person name="Lanie J.A."/>
            <person name="Ng W.-L."/>
            <person name="Kazmierczak K.M."/>
            <person name="Andrzejewski T.M."/>
            <person name="Davidsen T.M."/>
            <person name="Wayne K.J."/>
            <person name="Tettelin H."/>
            <person name="Glass J.I."/>
            <person name="Rusch D."/>
            <person name="Podicherti R."/>
            <person name="Tsui H.-C.T."/>
            <person name="Winkler M.E."/>
        </authorList>
    </citation>
    <scope>NUCLEOTIDE SEQUENCE</scope>
</reference>
<dbReference type="SUPFAM" id="SSF56091">
    <property type="entry name" value="DNA ligase/mRNA capping enzyme, catalytic domain"/>
    <property type="match status" value="1"/>
</dbReference>
<proteinExistence type="predicted"/>
<evidence type="ECO:0000259" key="1">
    <source>
        <dbReference type="Pfam" id="PF01068"/>
    </source>
</evidence>
<dbReference type="Gene3D" id="3.30.470.30">
    <property type="entry name" value="DNA ligase/mRNA capping enzyme"/>
    <property type="match status" value="1"/>
</dbReference>
<evidence type="ECO:0000313" key="2">
    <source>
        <dbReference type="EMBL" id="SVA98050.1"/>
    </source>
</evidence>
<accession>A0A382A979</accession>
<dbReference type="Gene3D" id="2.40.50.140">
    <property type="entry name" value="Nucleic acid-binding proteins"/>
    <property type="match status" value="1"/>
</dbReference>
<organism evidence="2">
    <name type="scientific">marine metagenome</name>
    <dbReference type="NCBI Taxonomy" id="408172"/>
    <lineage>
        <taxon>unclassified sequences</taxon>
        <taxon>metagenomes</taxon>
        <taxon>ecological metagenomes</taxon>
    </lineage>
</organism>
<protein>
    <recommendedName>
        <fullName evidence="1">ATP-dependent DNA ligase family profile domain-containing protein</fullName>
    </recommendedName>
</protein>
<feature type="non-terminal residue" evidence="2">
    <location>
        <position position="306"/>
    </location>
</feature>
<sequence>MPFYKTKSAKVLGKAKINTDGITDPEILSMLQNYRRSVASAYSPVAPDDISDQIPKGEAYISKKIDGELWFLIQHGKDLALSNSKGKVIFGDFPILKEAKTSLKKSSGLRIIAGELYVDNGDKRTRASYLNKSMGGGAKAKLDLLRFTAFDVLCADDKTFAMDEYIEKSDYLYSLFKGNKILTAIDTKIVNSSKDLLSQYEQWVTEENHEGMVVRSSSGRVFKIKPSFSIDAVIIGYTERSEDATQVRSVALALMNENGVYQFIGSCGNIGSDKDRKALMKNLKKNQVDSSWRVTSNTGAMYRFVK</sequence>
<dbReference type="GO" id="GO:0006310">
    <property type="term" value="P:DNA recombination"/>
    <property type="evidence" value="ECO:0007669"/>
    <property type="project" value="InterPro"/>
</dbReference>
<dbReference type="AlphaFoldDB" id="A0A382A979"/>
<name>A0A382A979_9ZZZZ</name>
<dbReference type="Pfam" id="PF01068">
    <property type="entry name" value="DNA_ligase_A_M"/>
    <property type="match status" value="1"/>
</dbReference>
<dbReference type="InterPro" id="IPR012310">
    <property type="entry name" value="DNA_ligase_ATP-dep_cent"/>
</dbReference>